<dbReference type="RefSeq" id="XP_035345836.1">
    <property type="nucleotide sequence ID" value="XM_035489943.1"/>
</dbReference>
<gene>
    <name evidence="2" type="ORF">TRUGW13939_06799</name>
</gene>
<protein>
    <submittedName>
        <fullName evidence="2">Uncharacterized protein</fullName>
    </submittedName>
</protein>
<dbReference type="AlphaFoldDB" id="A0A7H8QZV8"/>
<feature type="transmembrane region" description="Helical" evidence="1">
    <location>
        <begin position="137"/>
        <end position="157"/>
    </location>
</feature>
<keyword evidence="1" id="KW-0472">Membrane</keyword>
<sequence length="230" mass="25549">MQSRQTRQTTQTNEIRNVNTNATSLVLRSFLSHFLRSLQPLHQGLLCRAPAAVLRLDLNLTLATAVPILDPASWRTARALPARSPAAAAASRPCLRRRASPSRLPLPRITGLRFLAPYFPIGLECTCAFVLRVKPRSVPWLVGFGLGLFLLCVASCLRIDSLELVQDAYIDYKLRDSDCRAFLTHDFVESGGALDTPNPFEHAVPILSELRAVHDDMTHGLSPEVTWTQR</sequence>
<evidence type="ECO:0000256" key="1">
    <source>
        <dbReference type="SAM" id="Phobius"/>
    </source>
</evidence>
<keyword evidence="1" id="KW-1133">Transmembrane helix</keyword>
<keyword evidence="3" id="KW-1185">Reference proteome</keyword>
<name>A0A7H8QZV8_TALRU</name>
<organism evidence="2 3">
    <name type="scientific">Talaromyces rugulosus</name>
    <name type="common">Penicillium rugulosum</name>
    <dbReference type="NCBI Taxonomy" id="121627"/>
    <lineage>
        <taxon>Eukaryota</taxon>
        <taxon>Fungi</taxon>
        <taxon>Dikarya</taxon>
        <taxon>Ascomycota</taxon>
        <taxon>Pezizomycotina</taxon>
        <taxon>Eurotiomycetes</taxon>
        <taxon>Eurotiomycetidae</taxon>
        <taxon>Eurotiales</taxon>
        <taxon>Trichocomaceae</taxon>
        <taxon>Talaromyces</taxon>
        <taxon>Talaromyces sect. Islandici</taxon>
    </lineage>
</organism>
<evidence type="ECO:0000313" key="2">
    <source>
        <dbReference type="EMBL" id="QKX59659.1"/>
    </source>
</evidence>
<proteinExistence type="predicted"/>
<evidence type="ECO:0000313" key="3">
    <source>
        <dbReference type="Proteomes" id="UP000509510"/>
    </source>
</evidence>
<feature type="transmembrane region" description="Helical" evidence="1">
    <location>
        <begin position="112"/>
        <end position="131"/>
    </location>
</feature>
<accession>A0A7H8QZV8</accession>
<dbReference type="GeneID" id="55994292"/>
<dbReference type="KEGG" id="trg:TRUGW13939_06799"/>
<keyword evidence="1" id="KW-0812">Transmembrane</keyword>
<dbReference type="EMBL" id="CP055901">
    <property type="protein sequence ID" value="QKX59659.1"/>
    <property type="molecule type" value="Genomic_DNA"/>
</dbReference>
<reference evidence="3" key="1">
    <citation type="submission" date="2020-06" db="EMBL/GenBank/DDBJ databases">
        <title>A chromosome-scale genome assembly of Talaromyces rugulosus W13939.</title>
        <authorList>
            <person name="Wang B."/>
            <person name="Guo L."/>
            <person name="Ye K."/>
            <person name="Wang L."/>
        </authorList>
    </citation>
    <scope>NUCLEOTIDE SEQUENCE [LARGE SCALE GENOMIC DNA]</scope>
    <source>
        <strain evidence="3">W13939</strain>
    </source>
</reference>
<dbReference type="Proteomes" id="UP000509510">
    <property type="component" value="Chromosome IV"/>
</dbReference>